<dbReference type="GO" id="GO:0003677">
    <property type="term" value="F:DNA binding"/>
    <property type="evidence" value="ECO:0007669"/>
    <property type="project" value="TreeGrafter"/>
</dbReference>
<feature type="compositionally biased region" description="Basic and acidic residues" evidence="6">
    <location>
        <begin position="123"/>
        <end position="152"/>
    </location>
</feature>
<dbReference type="PANTHER" id="PTHR12264">
    <property type="entry name" value="TRANSCRIPTION INITIATION FACTOR TFIID SUBUNIT 12"/>
    <property type="match status" value="1"/>
</dbReference>
<dbReference type="SUPFAM" id="SSF47113">
    <property type="entry name" value="Histone-fold"/>
    <property type="match status" value="1"/>
</dbReference>
<dbReference type="AlphaFoldDB" id="A0AAV9IJC3"/>
<gene>
    <name evidence="8" type="ORF">GAYE_SCF41G5465</name>
</gene>
<dbReference type="InterPro" id="IPR037794">
    <property type="entry name" value="TAF12"/>
</dbReference>
<accession>A0AAV9IJC3</accession>
<sequence>MEDKNHVISKSELQRLANDVQLDDQVVEFLQEHAETFVDSVTEFACMLAKHRNSNTLESCDIQLALEQLWGLRVPFIGQSVPTLKKPSVVPAHIYRMQVIDSEKYCKETRKTSSSGRTPGKTKRTDKASKSNRKDDWKVASNKEESTQKAVE</sequence>
<feature type="region of interest" description="Disordered" evidence="6">
    <location>
        <begin position="106"/>
        <end position="152"/>
    </location>
</feature>
<reference evidence="8 9" key="1">
    <citation type="submission" date="2022-07" db="EMBL/GenBank/DDBJ databases">
        <title>Genome-wide signatures of adaptation to extreme environments.</title>
        <authorList>
            <person name="Cho C.H."/>
            <person name="Yoon H.S."/>
        </authorList>
    </citation>
    <scope>NUCLEOTIDE SEQUENCE [LARGE SCALE GENOMIC DNA]</scope>
    <source>
        <strain evidence="8 9">108.79 E11</strain>
    </source>
</reference>
<evidence type="ECO:0000256" key="3">
    <source>
        <dbReference type="ARBA" id="ARBA00023015"/>
    </source>
</evidence>
<evidence type="ECO:0000313" key="9">
    <source>
        <dbReference type="Proteomes" id="UP001300502"/>
    </source>
</evidence>
<evidence type="ECO:0000256" key="2">
    <source>
        <dbReference type="ARBA" id="ARBA00007530"/>
    </source>
</evidence>
<dbReference type="Gene3D" id="1.10.20.10">
    <property type="entry name" value="Histone, subunit A"/>
    <property type="match status" value="1"/>
</dbReference>
<comment type="similarity">
    <text evidence="2">Belongs to the TAF12 family.</text>
</comment>
<keyword evidence="9" id="KW-1185">Reference proteome</keyword>
<dbReference type="CDD" id="cd07981">
    <property type="entry name" value="HFD_TAF12"/>
    <property type="match status" value="1"/>
</dbReference>
<keyword evidence="4" id="KW-0804">Transcription</keyword>
<name>A0AAV9IJC3_9RHOD</name>
<dbReference type="EMBL" id="JANCYU010000053">
    <property type="protein sequence ID" value="KAK4527542.1"/>
    <property type="molecule type" value="Genomic_DNA"/>
</dbReference>
<dbReference type="InterPro" id="IPR003228">
    <property type="entry name" value="TFIID_TAF12_dom"/>
</dbReference>
<keyword evidence="3" id="KW-0805">Transcription regulation</keyword>
<evidence type="ECO:0000256" key="6">
    <source>
        <dbReference type="SAM" id="MobiDB-lite"/>
    </source>
</evidence>
<comment type="subcellular location">
    <subcellularLocation>
        <location evidence="1">Nucleus</location>
    </subcellularLocation>
</comment>
<dbReference type="PANTHER" id="PTHR12264:SF21">
    <property type="entry name" value="TRANSCRIPTION INITIATION FACTOR TFIID SUBUNIT 12"/>
    <property type="match status" value="1"/>
</dbReference>
<dbReference type="GO" id="GO:0051123">
    <property type="term" value="P:RNA polymerase II preinitiation complex assembly"/>
    <property type="evidence" value="ECO:0007669"/>
    <property type="project" value="TreeGrafter"/>
</dbReference>
<dbReference type="Pfam" id="PF03847">
    <property type="entry name" value="TFIID_20kDa"/>
    <property type="match status" value="1"/>
</dbReference>
<dbReference type="GO" id="GO:0046982">
    <property type="term" value="F:protein heterodimerization activity"/>
    <property type="evidence" value="ECO:0007669"/>
    <property type="project" value="InterPro"/>
</dbReference>
<dbReference type="GO" id="GO:0017025">
    <property type="term" value="F:TBP-class protein binding"/>
    <property type="evidence" value="ECO:0007669"/>
    <property type="project" value="TreeGrafter"/>
</dbReference>
<dbReference type="GO" id="GO:0000124">
    <property type="term" value="C:SAGA complex"/>
    <property type="evidence" value="ECO:0007669"/>
    <property type="project" value="InterPro"/>
</dbReference>
<dbReference type="GO" id="GO:0005669">
    <property type="term" value="C:transcription factor TFIID complex"/>
    <property type="evidence" value="ECO:0007669"/>
    <property type="project" value="InterPro"/>
</dbReference>
<organism evidence="8 9">
    <name type="scientific">Galdieria yellowstonensis</name>
    <dbReference type="NCBI Taxonomy" id="3028027"/>
    <lineage>
        <taxon>Eukaryota</taxon>
        <taxon>Rhodophyta</taxon>
        <taxon>Bangiophyceae</taxon>
        <taxon>Galdieriales</taxon>
        <taxon>Galdieriaceae</taxon>
        <taxon>Galdieria</taxon>
    </lineage>
</organism>
<evidence type="ECO:0000313" key="8">
    <source>
        <dbReference type="EMBL" id="KAK4527542.1"/>
    </source>
</evidence>
<evidence type="ECO:0000256" key="4">
    <source>
        <dbReference type="ARBA" id="ARBA00023163"/>
    </source>
</evidence>
<proteinExistence type="inferred from homology"/>
<feature type="domain" description="Transcription initiation factor TFIID subunit 12" evidence="7">
    <location>
        <begin position="14"/>
        <end position="70"/>
    </location>
</feature>
<evidence type="ECO:0000259" key="7">
    <source>
        <dbReference type="Pfam" id="PF03847"/>
    </source>
</evidence>
<evidence type="ECO:0000256" key="5">
    <source>
        <dbReference type="ARBA" id="ARBA00023242"/>
    </source>
</evidence>
<dbReference type="InterPro" id="IPR009072">
    <property type="entry name" value="Histone-fold"/>
</dbReference>
<evidence type="ECO:0000256" key="1">
    <source>
        <dbReference type="ARBA" id="ARBA00004123"/>
    </source>
</evidence>
<keyword evidence="5" id="KW-0539">Nucleus</keyword>
<protein>
    <recommendedName>
        <fullName evidence="7">Transcription initiation factor TFIID subunit 12 domain-containing protein</fullName>
    </recommendedName>
</protein>
<comment type="caution">
    <text evidence="8">The sequence shown here is derived from an EMBL/GenBank/DDBJ whole genome shotgun (WGS) entry which is preliminary data.</text>
</comment>
<dbReference type="Proteomes" id="UP001300502">
    <property type="component" value="Unassembled WGS sequence"/>
</dbReference>